<keyword evidence="2" id="KW-1185">Reference proteome</keyword>
<sequence length="985" mass="109397">MRTTLEPHRRLVNLDSPSLRDPIKKAYESESHVKYFAAQLQADLEQLYEQQKIHNNNIKEQLVTIGNTLDDIARRDPQHLTCSYGEPKLRWKSFKRLQYDFHFCTVVMSWGRLRRRRLNSDLDPELSDHEAGEEQRQPSGFAACIEVLPALWLSRRAIIGSWRLLRDQRASPMFYPHLSFPVLVLDDSLVMRYASSNNTRGLRDLFTSSLASVNDRTCGGWTPLHIAAAAGHMSTCRYLLRHNAEVTSTGQIGLTPLHLAAAYGHLDVVKILVENNSDPEVYNQHGFNTIFEVLHSPFIADHAIKATIIIWILQQEYFDINVNSQDYRGNSVLGWFAQHYPGGVELLIGHNADVNTRANDGANPLHKAAASGSFESVKLLIENGADMNAIENDGSTALVRAAERGFTNIVQHLTRQSNDLPLQRDIKQLARTTYEPVLLQCQQGMPGPSDLVNKIIKICSQLKATDQLKVNEIWHASRQGYWSVVSKLQEAGVDPYQPSEYGYRALVRLVYEEDIQGVNQLIESGSHFSLPDNDLVLSLTRAAAAGRRQIVSHLLSLTTVDFFDNALASKALVAAARYGHFDIVEILLRSVPEHCWYKALVRAAENGHLNVVNLLLERHVHPTRRSIGGDTAIVRAARYGHLDVVRSLLDSGADPNQHGWFGYSALVRAAYNNHIDVVDCLLNAGADPDLPEIEGDCAMVRAVRQGYIRIVARLEQAGARPIDDNVQEKKDGPSKALMKAAIYNDEKNLIRLLNEGANPNTVEADGNTPLSRACEKGHANVVDILISKGAQPGMISQKVASPLERAAEGGHLAIVKALTKAHHKVTPDEKCKAMVKAAERGYAEVAAFLIEDGVKLQDLQAQAYSASATHFNILDFWMKSVVGDEQKLNPGMLPRSQPPCVQGTDAYLPRSQKWGDDGSKVVKFRWPLHISFSSDLTSSAALRFLSSLLLSLVTVFEQARNLALFLCAFIIVFLGLITIGIKSLV</sequence>
<dbReference type="EMBL" id="MU394420">
    <property type="protein sequence ID" value="KAI6080837.1"/>
    <property type="molecule type" value="Genomic_DNA"/>
</dbReference>
<dbReference type="Proteomes" id="UP001497680">
    <property type="component" value="Unassembled WGS sequence"/>
</dbReference>
<name>A0ACC0CK64_9PEZI</name>
<organism evidence="1 2">
    <name type="scientific">Hypoxylon rubiginosum</name>
    <dbReference type="NCBI Taxonomy" id="110542"/>
    <lineage>
        <taxon>Eukaryota</taxon>
        <taxon>Fungi</taxon>
        <taxon>Dikarya</taxon>
        <taxon>Ascomycota</taxon>
        <taxon>Pezizomycotina</taxon>
        <taxon>Sordariomycetes</taxon>
        <taxon>Xylariomycetidae</taxon>
        <taxon>Xylariales</taxon>
        <taxon>Hypoxylaceae</taxon>
        <taxon>Hypoxylon</taxon>
    </lineage>
</organism>
<gene>
    <name evidence="1" type="ORF">F4821DRAFT_275632</name>
</gene>
<protein>
    <submittedName>
        <fullName evidence="1">Ankyrin repeat-containing domain protein</fullName>
    </submittedName>
</protein>
<evidence type="ECO:0000313" key="1">
    <source>
        <dbReference type="EMBL" id="KAI6080837.1"/>
    </source>
</evidence>
<accession>A0ACC0CK64</accession>
<evidence type="ECO:0000313" key="2">
    <source>
        <dbReference type="Proteomes" id="UP001497680"/>
    </source>
</evidence>
<reference evidence="1 2" key="1">
    <citation type="journal article" date="2022" name="New Phytol.">
        <title>Ecological generalism drives hyperdiversity of secondary metabolite gene clusters in xylarialean endophytes.</title>
        <authorList>
            <person name="Franco M.E.E."/>
            <person name="Wisecaver J.H."/>
            <person name="Arnold A.E."/>
            <person name="Ju Y.M."/>
            <person name="Slot J.C."/>
            <person name="Ahrendt S."/>
            <person name="Moore L.P."/>
            <person name="Eastman K.E."/>
            <person name="Scott K."/>
            <person name="Konkel Z."/>
            <person name="Mondo S.J."/>
            <person name="Kuo A."/>
            <person name="Hayes R.D."/>
            <person name="Haridas S."/>
            <person name="Andreopoulos B."/>
            <person name="Riley R."/>
            <person name="LaButti K."/>
            <person name="Pangilinan J."/>
            <person name="Lipzen A."/>
            <person name="Amirebrahimi M."/>
            <person name="Yan J."/>
            <person name="Adam C."/>
            <person name="Keymanesh K."/>
            <person name="Ng V."/>
            <person name="Louie K."/>
            <person name="Northen T."/>
            <person name="Drula E."/>
            <person name="Henrissat B."/>
            <person name="Hsieh H.M."/>
            <person name="Youens-Clark K."/>
            <person name="Lutzoni F."/>
            <person name="Miadlikowska J."/>
            <person name="Eastwood D.C."/>
            <person name="Hamelin R.C."/>
            <person name="Grigoriev I.V."/>
            <person name="U'Ren J.M."/>
        </authorList>
    </citation>
    <scope>NUCLEOTIDE SEQUENCE [LARGE SCALE GENOMIC DNA]</scope>
    <source>
        <strain evidence="1 2">ER1909</strain>
    </source>
</reference>
<proteinExistence type="predicted"/>
<comment type="caution">
    <text evidence="1">The sequence shown here is derived from an EMBL/GenBank/DDBJ whole genome shotgun (WGS) entry which is preliminary data.</text>
</comment>